<organism evidence="3 4">
    <name type="scientific">Cereibacter changlensis JA139</name>
    <dbReference type="NCBI Taxonomy" id="1188249"/>
    <lineage>
        <taxon>Bacteria</taxon>
        <taxon>Pseudomonadati</taxon>
        <taxon>Pseudomonadota</taxon>
        <taxon>Alphaproteobacteria</taxon>
        <taxon>Rhodobacterales</taxon>
        <taxon>Paracoccaceae</taxon>
        <taxon>Cereibacter</taxon>
    </lineage>
</organism>
<sequence length="294" mass="31803">MAQRFGGRHSPENSRPSPAVAPPRRPNAWDGKRRSRVGSRSAALFFLPLIFIVKAFRGDPSELVLGLGAAAALALAAWLTREGIHAEEAYDARRVAKRPAIPRKIFGSVLTGAGLFAGSLMGDAGLVYGAVIGLIGAGLHSLAFGLDPLTDKAAEGVDSFQTDRVARAVDEGEKHLLAMREAILRLGDRGLETRVERFAATARTLFRGVESDPGDLTAARKYLGVYLMGARDATVKFADLYARNHDAGARADYEALLTDLETNFASRTQLLLSNDRSDLDVEIGVLRERLLREH</sequence>
<feature type="transmembrane region" description="Helical" evidence="2">
    <location>
        <begin position="101"/>
        <end position="120"/>
    </location>
</feature>
<evidence type="ECO:0000313" key="3">
    <source>
        <dbReference type="EMBL" id="PTE22232.1"/>
    </source>
</evidence>
<name>A0A2T4JWD4_9RHOB</name>
<dbReference type="Pfam" id="PF10112">
    <property type="entry name" value="Halogen_Hydrol"/>
    <property type="match status" value="1"/>
</dbReference>
<keyword evidence="4" id="KW-1185">Reference proteome</keyword>
<evidence type="ECO:0000313" key="4">
    <source>
        <dbReference type="Proteomes" id="UP000241010"/>
    </source>
</evidence>
<dbReference type="EMBL" id="PZKG01000027">
    <property type="protein sequence ID" value="PTE22232.1"/>
    <property type="molecule type" value="Genomic_DNA"/>
</dbReference>
<dbReference type="InterPro" id="IPR018770">
    <property type="entry name" value="ChloroindolylP_hydrolase"/>
</dbReference>
<feature type="transmembrane region" description="Helical" evidence="2">
    <location>
        <begin position="41"/>
        <end position="57"/>
    </location>
</feature>
<keyword evidence="2" id="KW-1133">Transmembrane helix</keyword>
<dbReference type="Proteomes" id="UP000241010">
    <property type="component" value="Unassembled WGS sequence"/>
</dbReference>
<gene>
    <name evidence="3" type="ORF">C5F48_08445</name>
</gene>
<evidence type="ECO:0000256" key="1">
    <source>
        <dbReference type="SAM" id="MobiDB-lite"/>
    </source>
</evidence>
<keyword evidence="2" id="KW-0812">Transmembrane</keyword>
<evidence type="ECO:0000256" key="2">
    <source>
        <dbReference type="SAM" id="Phobius"/>
    </source>
</evidence>
<protein>
    <recommendedName>
        <fullName evidence="5">5-bromo-4-chloroindolyl phosphate hydrolysis protein</fullName>
    </recommendedName>
</protein>
<reference evidence="3 4" key="1">
    <citation type="submission" date="2018-03" db="EMBL/GenBank/DDBJ databases">
        <title>Cereibacter changlensis.</title>
        <authorList>
            <person name="Meyer T.E."/>
            <person name="Miller S."/>
            <person name="Lodha T."/>
            <person name="Gandham S."/>
            <person name="Chintalapati S."/>
            <person name="Chintalapati V.R."/>
        </authorList>
    </citation>
    <scope>NUCLEOTIDE SEQUENCE [LARGE SCALE GENOMIC DNA]</scope>
    <source>
        <strain evidence="3 4">JA139</strain>
    </source>
</reference>
<dbReference type="OrthoDB" id="7375296at2"/>
<keyword evidence="2" id="KW-0472">Membrane</keyword>
<comment type="caution">
    <text evidence="3">The sequence shown here is derived from an EMBL/GenBank/DDBJ whole genome shotgun (WGS) entry which is preliminary data.</text>
</comment>
<accession>A0A2T4JWD4</accession>
<feature type="region of interest" description="Disordered" evidence="1">
    <location>
        <begin position="1"/>
        <end position="34"/>
    </location>
</feature>
<feature type="transmembrane region" description="Helical" evidence="2">
    <location>
        <begin position="63"/>
        <end position="80"/>
    </location>
</feature>
<proteinExistence type="predicted"/>
<dbReference type="RefSeq" id="WP_107663468.1">
    <property type="nucleotide sequence ID" value="NZ_PZKG01000027.1"/>
</dbReference>
<dbReference type="AlphaFoldDB" id="A0A2T4JWD4"/>
<evidence type="ECO:0008006" key="5">
    <source>
        <dbReference type="Google" id="ProtNLM"/>
    </source>
</evidence>